<reference evidence="2 3" key="1">
    <citation type="submission" date="2019-02" db="EMBL/GenBank/DDBJ databases">
        <title>Deep-cultivation of Planctomycetes and their phenomic and genomic characterization uncovers novel biology.</title>
        <authorList>
            <person name="Wiegand S."/>
            <person name="Jogler M."/>
            <person name="Boedeker C."/>
            <person name="Pinto D."/>
            <person name="Vollmers J."/>
            <person name="Rivas-Marin E."/>
            <person name="Kohn T."/>
            <person name="Peeters S.H."/>
            <person name="Heuer A."/>
            <person name="Rast P."/>
            <person name="Oberbeckmann S."/>
            <person name="Bunk B."/>
            <person name="Jeske O."/>
            <person name="Meyerdierks A."/>
            <person name="Storesund J.E."/>
            <person name="Kallscheuer N."/>
            <person name="Luecker S."/>
            <person name="Lage O.M."/>
            <person name="Pohl T."/>
            <person name="Merkel B.J."/>
            <person name="Hornburger P."/>
            <person name="Mueller R.-W."/>
            <person name="Bruemmer F."/>
            <person name="Labrenz M."/>
            <person name="Spormann A.M."/>
            <person name="Op den Camp H."/>
            <person name="Overmann J."/>
            <person name="Amann R."/>
            <person name="Jetten M.S.M."/>
            <person name="Mascher T."/>
            <person name="Medema M.H."/>
            <person name="Devos D.P."/>
            <person name="Kaster A.-K."/>
            <person name="Ovreas L."/>
            <person name="Rohde M."/>
            <person name="Galperin M.Y."/>
            <person name="Jogler C."/>
        </authorList>
    </citation>
    <scope>NUCLEOTIDE SEQUENCE [LARGE SCALE GENOMIC DNA]</scope>
    <source>
        <strain evidence="2 3">HG15A2</strain>
    </source>
</reference>
<keyword evidence="3" id="KW-1185">Reference proteome</keyword>
<dbReference type="Proteomes" id="UP000319852">
    <property type="component" value="Chromosome"/>
</dbReference>
<dbReference type="Pfam" id="PF01661">
    <property type="entry name" value="Macro"/>
    <property type="match status" value="1"/>
</dbReference>
<dbReference type="Gene3D" id="3.40.220.10">
    <property type="entry name" value="Leucine Aminopeptidase, subunit E, domain 1"/>
    <property type="match status" value="1"/>
</dbReference>
<evidence type="ECO:0000313" key="3">
    <source>
        <dbReference type="Proteomes" id="UP000319852"/>
    </source>
</evidence>
<protein>
    <submittedName>
        <fullName evidence="2">RNase III inhibitor</fullName>
    </submittedName>
</protein>
<accession>A0A517MWG9</accession>
<dbReference type="InterPro" id="IPR002589">
    <property type="entry name" value="Macro_dom"/>
</dbReference>
<name>A0A517MWG9_9BACT</name>
<sequence>MPLPIELWLIHPKREATQAFAWRFDGLPSVRCVQTSYENLEPHDCFVTAANCYGIMNAGIDAAVIGVHGVELCTRIQNRILDEYLGEQPVGTAIIEPTRSARNPYVCHAPTMRIPGSICGTDNVYRATFAALTSIYRYNVSHDHPIHSVALPAMGCGFGGMDFSESARQMATAYTHYLSPPHHLDWDNVVGREKAICYDGDTRIIQT</sequence>
<organism evidence="2 3">
    <name type="scientific">Adhaeretor mobilis</name>
    <dbReference type="NCBI Taxonomy" id="1930276"/>
    <lineage>
        <taxon>Bacteria</taxon>
        <taxon>Pseudomonadati</taxon>
        <taxon>Planctomycetota</taxon>
        <taxon>Planctomycetia</taxon>
        <taxon>Pirellulales</taxon>
        <taxon>Lacipirellulaceae</taxon>
        <taxon>Adhaeretor</taxon>
    </lineage>
</organism>
<evidence type="ECO:0000313" key="2">
    <source>
        <dbReference type="EMBL" id="QDS99226.1"/>
    </source>
</evidence>
<dbReference type="KEGG" id="amob:HG15A2_25180"/>
<dbReference type="SMART" id="SM00506">
    <property type="entry name" value="A1pp"/>
    <property type="match status" value="1"/>
</dbReference>
<dbReference type="RefSeq" id="WP_145060481.1">
    <property type="nucleotide sequence ID" value="NZ_CP036263.1"/>
</dbReference>
<dbReference type="SUPFAM" id="SSF52949">
    <property type="entry name" value="Macro domain-like"/>
    <property type="match status" value="1"/>
</dbReference>
<dbReference type="EMBL" id="CP036263">
    <property type="protein sequence ID" value="QDS99226.1"/>
    <property type="molecule type" value="Genomic_DNA"/>
</dbReference>
<feature type="domain" description="Macro" evidence="1">
    <location>
        <begin position="17"/>
        <end position="207"/>
    </location>
</feature>
<proteinExistence type="predicted"/>
<evidence type="ECO:0000259" key="1">
    <source>
        <dbReference type="PROSITE" id="PS51154"/>
    </source>
</evidence>
<gene>
    <name evidence="2" type="ORF">HG15A2_25180</name>
</gene>
<dbReference type="AlphaFoldDB" id="A0A517MWG9"/>
<dbReference type="PROSITE" id="PS51154">
    <property type="entry name" value="MACRO"/>
    <property type="match status" value="1"/>
</dbReference>
<dbReference type="InterPro" id="IPR043472">
    <property type="entry name" value="Macro_dom-like"/>
</dbReference>
<dbReference type="OrthoDB" id="9780211at2"/>